<dbReference type="InterPro" id="IPR016153">
    <property type="entry name" value="Heat_shock_Hsp33_N"/>
</dbReference>
<dbReference type="RefSeq" id="WP_119525549.1">
    <property type="nucleotide sequence ID" value="NZ_NRHC01000088.1"/>
</dbReference>
<evidence type="ECO:0000313" key="7">
    <source>
        <dbReference type="Proteomes" id="UP000265691"/>
    </source>
</evidence>
<evidence type="ECO:0000256" key="2">
    <source>
        <dbReference type="ARBA" id="ARBA00022833"/>
    </source>
</evidence>
<dbReference type="GO" id="GO:0042026">
    <property type="term" value="P:protein refolding"/>
    <property type="evidence" value="ECO:0007669"/>
    <property type="project" value="TreeGrafter"/>
</dbReference>
<dbReference type="Proteomes" id="UP000265691">
    <property type="component" value="Unassembled WGS sequence"/>
</dbReference>
<keyword evidence="3" id="KW-1015">Disulfide bond</keyword>
<keyword evidence="1" id="KW-0963">Cytoplasm</keyword>
<dbReference type="GO" id="GO:0044183">
    <property type="term" value="F:protein folding chaperone"/>
    <property type="evidence" value="ECO:0007669"/>
    <property type="project" value="TreeGrafter"/>
</dbReference>
<evidence type="ECO:0000256" key="5">
    <source>
        <dbReference type="ARBA" id="ARBA00023284"/>
    </source>
</evidence>
<dbReference type="SUPFAM" id="SSF64397">
    <property type="entry name" value="Hsp33 domain"/>
    <property type="match status" value="1"/>
</dbReference>
<dbReference type="Gene3D" id="3.55.30.10">
    <property type="entry name" value="Hsp33 domain"/>
    <property type="match status" value="1"/>
</dbReference>
<dbReference type="GO" id="GO:0051082">
    <property type="term" value="F:unfolded protein binding"/>
    <property type="evidence" value="ECO:0007669"/>
    <property type="project" value="InterPro"/>
</dbReference>
<protein>
    <recommendedName>
        <fullName evidence="8">Molecular chaperone Hsp33</fullName>
    </recommendedName>
</protein>
<keyword evidence="2" id="KW-0862">Zinc</keyword>
<keyword evidence="5" id="KW-0676">Redox-active center</keyword>
<name>A0A3A1Y2C1_9GAMM</name>
<evidence type="ECO:0000313" key="6">
    <source>
        <dbReference type="EMBL" id="RIY31560.1"/>
    </source>
</evidence>
<dbReference type="GO" id="GO:0005737">
    <property type="term" value="C:cytoplasm"/>
    <property type="evidence" value="ECO:0007669"/>
    <property type="project" value="InterPro"/>
</dbReference>
<gene>
    <name evidence="6" type="ORF">CKF54_06485</name>
</gene>
<evidence type="ECO:0000256" key="4">
    <source>
        <dbReference type="ARBA" id="ARBA00023186"/>
    </source>
</evidence>
<organism evidence="6 7">
    <name type="scientific">Psittacicella hinzii</name>
    <dbReference type="NCBI Taxonomy" id="2028575"/>
    <lineage>
        <taxon>Bacteria</taxon>
        <taxon>Pseudomonadati</taxon>
        <taxon>Pseudomonadota</taxon>
        <taxon>Gammaproteobacteria</taxon>
        <taxon>Pasteurellales</taxon>
        <taxon>Psittacicellaceae</taxon>
        <taxon>Psittacicella</taxon>
    </lineage>
</organism>
<dbReference type="InterPro" id="IPR016154">
    <property type="entry name" value="Heat_shock_Hsp33_C"/>
</dbReference>
<dbReference type="InterPro" id="IPR000397">
    <property type="entry name" value="Heat_shock_Hsp33"/>
</dbReference>
<dbReference type="OrthoDB" id="9793753at2"/>
<dbReference type="Gene3D" id="1.10.287.480">
    <property type="entry name" value="helix hairpin bin"/>
    <property type="match status" value="1"/>
</dbReference>
<comment type="caution">
    <text evidence="6">The sequence shown here is derived from an EMBL/GenBank/DDBJ whole genome shotgun (WGS) entry which is preliminary data.</text>
</comment>
<dbReference type="EMBL" id="NRHC01000088">
    <property type="protein sequence ID" value="RIY31560.1"/>
    <property type="molecule type" value="Genomic_DNA"/>
</dbReference>
<keyword evidence="7" id="KW-1185">Reference proteome</keyword>
<dbReference type="SUPFAM" id="SSF118352">
    <property type="entry name" value="HSP33 redox switch-like"/>
    <property type="match status" value="1"/>
</dbReference>
<evidence type="ECO:0000256" key="3">
    <source>
        <dbReference type="ARBA" id="ARBA00023157"/>
    </source>
</evidence>
<accession>A0A3A1Y2C1</accession>
<dbReference type="Gene3D" id="3.90.1280.10">
    <property type="entry name" value="HSP33 redox switch-like"/>
    <property type="match status" value="1"/>
</dbReference>
<evidence type="ECO:0008006" key="8">
    <source>
        <dbReference type="Google" id="ProtNLM"/>
    </source>
</evidence>
<dbReference type="PANTHER" id="PTHR30111:SF1">
    <property type="entry name" value="33 KDA CHAPERONIN"/>
    <property type="match status" value="1"/>
</dbReference>
<keyword evidence="4" id="KW-0143">Chaperone</keyword>
<reference evidence="6 7" key="1">
    <citation type="submission" date="2017-08" db="EMBL/GenBank/DDBJ databases">
        <title>Reclassification of Bisgaard taxon 37 and 44.</title>
        <authorList>
            <person name="Christensen H."/>
        </authorList>
    </citation>
    <scope>NUCLEOTIDE SEQUENCE [LARGE SCALE GENOMIC DNA]</scope>
    <source>
        <strain evidence="6 7">B96_3</strain>
    </source>
</reference>
<dbReference type="InterPro" id="IPR023212">
    <property type="entry name" value="Hsp33_helix_hairpin_bin_dom_sf"/>
</dbReference>
<proteinExistence type="predicted"/>
<dbReference type="PANTHER" id="PTHR30111">
    <property type="entry name" value="33 KDA CHAPERONIN"/>
    <property type="match status" value="1"/>
</dbReference>
<dbReference type="PIRSF" id="PIRSF005261">
    <property type="entry name" value="Heat_shock_Hsp33"/>
    <property type="match status" value="1"/>
</dbReference>
<evidence type="ECO:0000256" key="1">
    <source>
        <dbReference type="ARBA" id="ARBA00022490"/>
    </source>
</evidence>
<dbReference type="Pfam" id="PF01430">
    <property type="entry name" value="HSP33"/>
    <property type="match status" value="1"/>
</dbReference>
<dbReference type="AlphaFoldDB" id="A0A3A1Y2C1"/>
<sequence>MTNNKFAVSAEQVKLGLADRDSVYRFLFDVKPAQGLWLNVNKTLKDSLEHQNEYPLAIKKLLGELLLVGSVLKHYLKTDGNFSLAIQSENTPVRALSVGLKGDTARVVAYFDEEAQFDTNAKLEDLINPNANLIMSVYFDDRQVKPYQSIIQVNLNSIQDSILDYYRQSVQIPAFLRLASEVDQDGNVNTSGLFMQFIPDESGTLEDFNGLVTLAMTTTDDELLKLSATNLLYRLFNQEEVKVEKEKELSFLCTCSSEKYFKAIASLGREELADHEDPNLEAVCNCCGKKYQFAVQDILDFITEQEAKAEQATA</sequence>